<dbReference type="Proteomes" id="UP000478052">
    <property type="component" value="Unassembled WGS sequence"/>
</dbReference>
<evidence type="ECO:0000313" key="2">
    <source>
        <dbReference type="EMBL" id="KAF0766041.1"/>
    </source>
</evidence>
<dbReference type="EMBL" id="VUJU01013350">
    <property type="protein sequence ID" value="KAF0705112.1"/>
    <property type="molecule type" value="Genomic_DNA"/>
</dbReference>
<evidence type="ECO:0000313" key="3">
    <source>
        <dbReference type="Proteomes" id="UP000478052"/>
    </source>
</evidence>
<accession>A0A6G0VSP6</accession>
<dbReference type="AlphaFoldDB" id="A0A6G0VSP6"/>
<keyword evidence="3" id="KW-1185">Reference proteome</keyword>
<dbReference type="OrthoDB" id="6604921at2759"/>
<dbReference type="EMBL" id="VUJU01001277">
    <property type="protein sequence ID" value="KAF0766041.1"/>
    <property type="molecule type" value="Genomic_DNA"/>
</dbReference>
<comment type="caution">
    <text evidence="1">The sequence shown here is derived from an EMBL/GenBank/DDBJ whole genome shotgun (WGS) entry which is preliminary data.</text>
</comment>
<proteinExistence type="predicted"/>
<evidence type="ECO:0000313" key="1">
    <source>
        <dbReference type="EMBL" id="KAF0705112.1"/>
    </source>
</evidence>
<reference evidence="1 3" key="1">
    <citation type="submission" date="2019-08" db="EMBL/GenBank/DDBJ databases">
        <title>Whole genome of Aphis craccivora.</title>
        <authorList>
            <person name="Voronova N.V."/>
            <person name="Shulinski R.S."/>
            <person name="Bandarenka Y.V."/>
            <person name="Zhorov D.G."/>
            <person name="Warner D."/>
        </authorList>
    </citation>
    <scope>NUCLEOTIDE SEQUENCE [LARGE SCALE GENOMIC DNA]</scope>
    <source>
        <strain evidence="1">180601</strain>
        <tissue evidence="1">Whole Body</tissue>
    </source>
</reference>
<sequence>MPKQITSVLVKKYIAEFGSNVFSADQNVLFCNFCETKVSVDKRFIVTQHLKTEKHKRAAK</sequence>
<gene>
    <name evidence="2" type="ORF">FWK35_00026703</name>
    <name evidence="1" type="ORF">FWK35_00032349</name>
</gene>
<organism evidence="1 3">
    <name type="scientific">Aphis craccivora</name>
    <name type="common">Cowpea aphid</name>
    <dbReference type="NCBI Taxonomy" id="307492"/>
    <lineage>
        <taxon>Eukaryota</taxon>
        <taxon>Metazoa</taxon>
        <taxon>Ecdysozoa</taxon>
        <taxon>Arthropoda</taxon>
        <taxon>Hexapoda</taxon>
        <taxon>Insecta</taxon>
        <taxon>Pterygota</taxon>
        <taxon>Neoptera</taxon>
        <taxon>Paraneoptera</taxon>
        <taxon>Hemiptera</taxon>
        <taxon>Sternorrhyncha</taxon>
        <taxon>Aphidomorpha</taxon>
        <taxon>Aphidoidea</taxon>
        <taxon>Aphididae</taxon>
        <taxon>Aphidini</taxon>
        <taxon>Aphis</taxon>
        <taxon>Aphis</taxon>
    </lineage>
</organism>
<name>A0A6G0VSP6_APHCR</name>
<feature type="non-terminal residue" evidence="1">
    <location>
        <position position="60"/>
    </location>
</feature>
<protein>
    <submittedName>
        <fullName evidence="1">CGG triplet repeat-binding protein 1</fullName>
    </submittedName>
</protein>